<proteinExistence type="predicted"/>
<dbReference type="OrthoDB" id="10056949at2759"/>
<feature type="compositionally biased region" description="Polar residues" evidence="2">
    <location>
        <begin position="17"/>
        <end position="35"/>
    </location>
</feature>
<feature type="region of interest" description="Disordered" evidence="2">
    <location>
        <begin position="739"/>
        <end position="782"/>
    </location>
</feature>
<name>G3AK07_SPAPN</name>
<evidence type="ECO:0000259" key="3">
    <source>
        <dbReference type="PROSITE" id="PS51526"/>
    </source>
</evidence>
<dbReference type="InterPro" id="IPR036388">
    <property type="entry name" value="WH-like_DNA-bd_sf"/>
</dbReference>
<accession>G3AK07</accession>
<dbReference type="InterPro" id="IPR039779">
    <property type="entry name" value="RFX-like"/>
</dbReference>
<evidence type="ECO:0000313" key="4">
    <source>
        <dbReference type="EMBL" id="EGW34058.1"/>
    </source>
</evidence>
<feature type="compositionally biased region" description="Low complexity" evidence="2">
    <location>
        <begin position="337"/>
        <end position="370"/>
    </location>
</feature>
<feature type="region of interest" description="Disordered" evidence="2">
    <location>
        <begin position="1"/>
        <end position="186"/>
    </location>
</feature>
<evidence type="ECO:0000256" key="1">
    <source>
        <dbReference type="ARBA" id="ARBA00023125"/>
    </source>
</evidence>
<feature type="region of interest" description="Disordered" evidence="2">
    <location>
        <begin position="337"/>
        <end position="385"/>
    </location>
</feature>
<feature type="compositionally biased region" description="Polar residues" evidence="2">
    <location>
        <begin position="149"/>
        <end position="169"/>
    </location>
</feature>
<dbReference type="KEGG" id="spaa:SPAPADRAFT_70246"/>
<feature type="compositionally biased region" description="Polar residues" evidence="2">
    <location>
        <begin position="743"/>
        <end position="782"/>
    </location>
</feature>
<dbReference type="AlphaFoldDB" id="G3AK07"/>
<dbReference type="PANTHER" id="PTHR12619">
    <property type="entry name" value="RFX TRANSCRIPTION FACTOR FAMILY"/>
    <property type="match status" value="1"/>
</dbReference>
<keyword evidence="1" id="KW-0238">DNA-binding</keyword>
<dbReference type="Proteomes" id="UP000000709">
    <property type="component" value="Unassembled WGS sequence"/>
</dbReference>
<dbReference type="FunFam" id="1.10.10.10:FF:000422">
    <property type="entry name" value="DNA-binding protein RFX7"/>
    <property type="match status" value="1"/>
</dbReference>
<dbReference type="SUPFAM" id="SSF46785">
    <property type="entry name" value="Winged helix' DNA-binding domain"/>
    <property type="match status" value="1"/>
</dbReference>
<dbReference type="Gene3D" id="1.10.10.10">
    <property type="entry name" value="Winged helix-like DNA-binding domain superfamily/Winged helix DNA-binding domain"/>
    <property type="match status" value="1"/>
</dbReference>
<dbReference type="eggNOG" id="KOG3712">
    <property type="taxonomic scope" value="Eukaryota"/>
</dbReference>
<dbReference type="Pfam" id="PF25340">
    <property type="entry name" value="BCD_RFX"/>
    <property type="match status" value="1"/>
</dbReference>
<dbReference type="InParanoid" id="G3AK07"/>
<dbReference type="InterPro" id="IPR003150">
    <property type="entry name" value="DNA-bd_RFX"/>
</dbReference>
<keyword evidence="5" id="KW-1185">Reference proteome</keyword>
<dbReference type="GeneID" id="18875314"/>
<evidence type="ECO:0000256" key="2">
    <source>
        <dbReference type="SAM" id="MobiDB-lite"/>
    </source>
</evidence>
<protein>
    <recommendedName>
        <fullName evidence="3">RFX-type winged-helix domain-containing protein</fullName>
    </recommendedName>
</protein>
<feature type="compositionally biased region" description="Pro residues" evidence="2">
    <location>
        <begin position="79"/>
        <end position="90"/>
    </location>
</feature>
<dbReference type="InterPro" id="IPR036390">
    <property type="entry name" value="WH_DNA-bd_sf"/>
</dbReference>
<sequence length="833" mass="93633">MDQNQHSHHQLDDSYKLRQNQPQQLSRQPSPNIHIQTKEHSHIQQVNPQYRQEQQRQQYHGVQYTAPPQQQYQYDYPHSYPPPPQHPPRPQLVAAQSQPVPPQSQPPPPPPQQQRFVPGPSSAPAFQSFNINQPTLPNIEQQHQHQQQISPIETSITSPLDRSKTSPSPQKRKKYKKHDYTSPADQGETELKQLAMNAADIPLAELALKIRQVENEGSTIITPGSSDHFKAKENKERQRQLFGMVWLLNSCEHSPTAVVPRNRIYARYVQVCADNSLSPLSPASFGKLVRILFPTLTTRRLGMRGQSKYHYCGIKLNGDQTFQSHLLTQQASSSSQQQQLMSGFSGQQVDSPISSSNSSLSYDSSPSSSSQIHTPSYTPINSPSIAMTPTVTDQLPSVSHMKYVPNLFKLLNSNAAPSSNPYTPIQLPSIYPYLPRDTDYDIADTLHSLYKLHVNSIFEALRFMQLKKLFASFSNFNSKLTAPAFKLYTNECIIDWVKQCDLLMYKKMIRMLNKLQLQFLIPTEQLRQLKQISNGYIKTLSGTLMNGKISRNFVIMKLKLAKHFVNLLNRLIKVIETGQPASRILTDASEKHSMVQDWNKLDIRELISREIPCGDQNIETLTYILKQEVVDLLVDKGESGPTMFDFAEYISGLPGRFPQINARLFLLLSSNLLTACLRDISLAGGEGFGAWWIVRCWTDEYLLLTVELGGFFSDDFQAMEAINLPVPVPSFASERIDAGPVGVNSQGSPTESQQIETQHNQRSFPGDGSSINEASNPVSGAGNTSGFDNSLGVIDLLDTSLEFETRNSQLASMPSQSEILVNYESNIESILNQ</sequence>
<feature type="compositionally biased region" description="Polar residues" evidence="2">
    <location>
        <begin position="371"/>
        <end position="385"/>
    </location>
</feature>
<dbReference type="OMA" id="MIWLREN"/>
<dbReference type="EMBL" id="GL996500">
    <property type="protein sequence ID" value="EGW34058.1"/>
    <property type="molecule type" value="Genomic_DNA"/>
</dbReference>
<dbReference type="RefSeq" id="XP_007373642.1">
    <property type="nucleotide sequence ID" value="XM_007373580.1"/>
</dbReference>
<feature type="compositionally biased region" description="Low complexity" evidence="2">
    <location>
        <begin position="44"/>
        <end position="78"/>
    </location>
</feature>
<gene>
    <name evidence="4" type="ORF">SPAPADRAFT_70246</name>
</gene>
<organism evidence="5">
    <name type="scientific">Spathaspora passalidarum (strain NRRL Y-27907 / 11-Y1)</name>
    <dbReference type="NCBI Taxonomy" id="619300"/>
    <lineage>
        <taxon>Eukaryota</taxon>
        <taxon>Fungi</taxon>
        <taxon>Dikarya</taxon>
        <taxon>Ascomycota</taxon>
        <taxon>Saccharomycotina</taxon>
        <taxon>Pichiomycetes</taxon>
        <taxon>Debaryomycetaceae</taxon>
        <taxon>Spathaspora</taxon>
    </lineage>
</organism>
<reference evidence="4 5" key="1">
    <citation type="journal article" date="2011" name="Proc. Natl. Acad. Sci. U.S.A.">
        <title>Comparative genomics of xylose-fermenting fungi for enhanced biofuel production.</title>
        <authorList>
            <person name="Wohlbach D.J."/>
            <person name="Kuo A."/>
            <person name="Sato T.K."/>
            <person name="Potts K.M."/>
            <person name="Salamov A.A."/>
            <person name="LaButti K.M."/>
            <person name="Sun H."/>
            <person name="Clum A."/>
            <person name="Pangilinan J.L."/>
            <person name="Lindquist E.A."/>
            <person name="Lucas S."/>
            <person name="Lapidus A."/>
            <person name="Jin M."/>
            <person name="Gunawan C."/>
            <person name="Balan V."/>
            <person name="Dale B.E."/>
            <person name="Jeffries T.W."/>
            <person name="Zinkel R."/>
            <person name="Barry K.W."/>
            <person name="Grigoriev I.V."/>
            <person name="Gasch A.P."/>
        </authorList>
    </citation>
    <scope>NUCLEOTIDE SEQUENCE [LARGE SCALE GENOMIC DNA]</scope>
    <source>
        <strain evidence="5">NRRL Y-27907 / 11-Y1</strain>
    </source>
</reference>
<dbReference type="PROSITE" id="PS51526">
    <property type="entry name" value="RFX_DBD"/>
    <property type="match status" value="1"/>
</dbReference>
<dbReference type="Pfam" id="PF02257">
    <property type="entry name" value="RFX_DNA_binding"/>
    <property type="match status" value="1"/>
</dbReference>
<dbReference type="HOGENOM" id="CLU_011526_1_0_1"/>
<dbReference type="GO" id="GO:0000978">
    <property type="term" value="F:RNA polymerase II cis-regulatory region sequence-specific DNA binding"/>
    <property type="evidence" value="ECO:0007669"/>
    <property type="project" value="TreeGrafter"/>
</dbReference>
<dbReference type="STRING" id="619300.G3AK07"/>
<feature type="domain" description="RFX-type winged-helix" evidence="3">
    <location>
        <begin position="243"/>
        <end position="318"/>
    </location>
</feature>
<feature type="compositionally biased region" description="Pro residues" evidence="2">
    <location>
        <begin position="99"/>
        <end position="112"/>
    </location>
</feature>
<dbReference type="InterPro" id="IPR057321">
    <property type="entry name" value="RFX1-4/6/8-like_BCD"/>
</dbReference>
<evidence type="ECO:0000313" key="5">
    <source>
        <dbReference type="Proteomes" id="UP000000709"/>
    </source>
</evidence>
<dbReference type="PANTHER" id="PTHR12619:SF5">
    <property type="entry name" value="TRANSCRIPTION FACTOR RFX4"/>
    <property type="match status" value="1"/>
</dbReference>
<dbReference type="GO" id="GO:0000981">
    <property type="term" value="F:DNA-binding transcription factor activity, RNA polymerase II-specific"/>
    <property type="evidence" value="ECO:0007669"/>
    <property type="project" value="TreeGrafter"/>
</dbReference>
<feature type="compositionally biased region" description="Polar residues" evidence="2">
    <location>
        <begin position="124"/>
        <end position="140"/>
    </location>
</feature>